<keyword evidence="4 6" id="KW-1133">Transmembrane helix</keyword>
<dbReference type="Pfam" id="PF03706">
    <property type="entry name" value="LPG_synthase_TM"/>
    <property type="match status" value="1"/>
</dbReference>
<feature type="transmembrane region" description="Helical" evidence="6">
    <location>
        <begin position="304"/>
        <end position="322"/>
    </location>
</feature>
<comment type="subcellular location">
    <subcellularLocation>
        <location evidence="1">Cell membrane</location>
        <topology evidence="1">Multi-pass membrane protein</topology>
    </subcellularLocation>
</comment>
<dbReference type="PANTHER" id="PTHR39087:SF2">
    <property type="entry name" value="UPF0104 MEMBRANE PROTEIN MJ1595"/>
    <property type="match status" value="1"/>
</dbReference>
<evidence type="ECO:0000256" key="1">
    <source>
        <dbReference type="ARBA" id="ARBA00004651"/>
    </source>
</evidence>
<dbReference type="RefSeq" id="WP_202229124.1">
    <property type="nucleotide sequence ID" value="NZ_BAAALZ010000001.1"/>
</dbReference>
<keyword evidence="5 6" id="KW-0472">Membrane</keyword>
<keyword evidence="8" id="KW-1185">Reference proteome</keyword>
<evidence type="ECO:0000256" key="4">
    <source>
        <dbReference type="ARBA" id="ARBA00022989"/>
    </source>
</evidence>
<feature type="transmembrane region" description="Helical" evidence="6">
    <location>
        <begin position="33"/>
        <end position="57"/>
    </location>
</feature>
<dbReference type="PANTHER" id="PTHR39087">
    <property type="entry name" value="UPF0104 MEMBRANE PROTEIN MJ1595"/>
    <property type="match status" value="1"/>
</dbReference>
<evidence type="ECO:0000256" key="2">
    <source>
        <dbReference type="ARBA" id="ARBA00022475"/>
    </source>
</evidence>
<evidence type="ECO:0008006" key="9">
    <source>
        <dbReference type="Google" id="ProtNLM"/>
    </source>
</evidence>
<dbReference type="InterPro" id="IPR022791">
    <property type="entry name" value="L-PG_synthase/AglD"/>
</dbReference>
<dbReference type="AlphaFoldDB" id="A0A852RB73"/>
<protein>
    <recommendedName>
        <fullName evidence="9">Flippase-like domain-containing protein</fullName>
    </recommendedName>
</protein>
<gene>
    <name evidence="7" type="ORF">BJ960_002472</name>
</gene>
<accession>A0A852RB73</accession>
<proteinExistence type="predicted"/>
<feature type="transmembrane region" description="Helical" evidence="6">
    <location>
        <begin position="228"/>
        <end position="250"/>
    </location>
</feature>
<sequence>MSTVTLLLVAGIVIAAWPTMVDAARSLPLANPWIMALLVPVQLASFAVTGEALFAYLRARGELRGMRPLTAMRMSLEFNFANHMLPSGGAAGITYASWKLAGMGVPPARGTLAQLARFAVTFVSFSIMLLAAATWLLASGQGTPAVLWSAAGVGALALGATGGGALLLRRRRPLHRVAGVVIRVANWGAHIIGRPAVVRTETVVRFFDGLHVELREILRDPRALRAPFAWSFLVHVCDAGLFWIALAAFGLRADPALVFVAYGLATVASMVVTTPNGVGAYEVVMIGLLVAGGLPSALTVAAITLARAILLVGTIVFGWAFYQHSVARGGRRAP</sequence>
<evidence type="ECO:0000256" key="6">
    <source>
        <dbReference type="SAM" id="Phobius"/>
    </source>
</evidence>
<keyword evidence="3 6" id="KW-0812">Transmembrane</keyword>
<evidence type="ECO:0000313" key="7">
    <source>
        <dbReference type="EMBL" id="NYD27669.1"/>
    </source>
</evidence>
<keyword evidence="2" id="KW-1003">Cell membrane</keyword>
<reference evidence="7 8" key="1">
    <citation type="submission" date="2020-07" db="EMBL/GenBank/DDBJ databases">
        <title>Sequencing the genomes of 1000 actinobacteria strains.</title>
        <authorList>
            <person name="Klenk H.-P."/>
        </authorList>
    </citation>
    <scope>NUCLEOTIDE SEQUENCE [LARGE SCALE GENOMIC DNA]</scope>
    <source>
        <strain evidence="7 8">DSM 17380</strain>
    </source>
</reference>
<comment type="caution">
    <text evidence="7">The sequence shown here is derived from an EMBL/GenBank/DDBJ whole genome shotgun (WGS) entry which is preliminary data.</text>
</comment>
<feature type="transmembrane region" description="Helical" evidence="6">
    <location>
        <begin position="118"/>
        <end position="139"/>
    </location>
</feature>
<dbReference type="EMBL" id="JACCBD010000001">
    <property type="protein sequence ID" value="NYD27669.1"/>
    <property type="molecule type" value="Genomic_DNA"/>
</dbReference>
<evidence type="ECO:0000313" key="8">
    <source>
        <dbReference type="Proteomes" id="UP000586095"/>
    </source>
</evidence>
<evidence type="ECO:0000256" key="5">
    <source>
        <dbReference type="ARBA" id="ARBA00023136"/>
    </source>
</evidence>
<organism evidence="7 8">
    <name type="scientific">Leucobacter aridicollis</name>
    <dbReference type="NCBI Taxonomy" id="283878"/>
    <lineage>
        <taxon>Bacteria</taxon>
        <taxon>Bacillati</taxon>
        <taxon>Actinomycetota</taxon>
        <taxon>Actinomycetes</taxon>
        <taxon>Micrococcales</taxon>
        <taxon>Microbacteriaceae</taxon>
        <taxon>Leucobacter</taxon>
    </lineage>
</organism>
<feature type="transmembrane region" description="Helical" evidence="6">
    <location>
        <begin position="256"/>
        <end position="273"/>
    </location>
</feature>
<name>A0A852RB73_9MICO</name>
<dbReference type="GO" id="GO:0005886">
    <property type="term" value="C:plasma membrane"/>
    <property type="evidence" value="ECO:0007669"/>
    <property type="project" value="UniProtKB-SubCell"/>
</dbReference>
<feature type="transmembrane region" description="Helical" evidence="6">
    <location>
        <begin position="145"/>
        <end position="168"/>
    </location>
</feature>
<dbReference type="Proteomes" id="UP000586095">
    <property type="component" value="Unassembled WGS sequence"/>
</dbReference>
<evidence type="ECO:0000256" key="3">
    <source>
        <dbReference type="ARBA" id="ARBA00022692"/>
    </source>
</evidence>